<gene>
    <name evidence="6" type="ORF">ROA7745_01041</name>
</gene>
<evidence type="ECO:0000256" key="4">
    <source>
        <dbReference type="SAM" id="SignalP"/>
    </source>
</evidence>
<dbReference type="InterPro" id="IPR051010">
    <property type="entry name" value="BCAA_transport"/>
</dbReference>
<dbReference type="RefSeq" id="WP_176237628.1">
    <property type="nucleotide sequence ID" value="NZ_FWXB01000003.1"/>
</dbReference>
<keyword evidence="7" id="KW-1185">Reference proteome</keyword>
<reference evidence="6 7" key="1">
    <citation type="submission" date="2017-03" db="EMBL/GenBank/DDBJ databases">
        <authorList>
            <person name="Afonso C.L."/>
            <person name="Miller P.J."/>
            <person name="Scott M.A."/>
            <person name="Spackman E."/>
            <person name="Goraichik I."/>
            <person name="Dimitrov K.M."/>
            <person name="Suarez D.L."/>
            <person name="Swayne D.E."/>
        </authorList>
    </citation>
    <scope>NUCLEOTIDE SEQUENCE [LARGE SCALE GENOMIC DNA]</scope>
    <source>
        <strain evidence="6 7">CECT 7745</strain>
    </source>
</reference>
<feature type="chain" id="PRO_5012259453" description="Leucine-binding protein domain-containing protein" evidence="4">
    <location>
        <begin position="32"/>
        <end position="432"/>
    </location>
</feature>
<keyword evidence="3" id="KW-0029">Amino-acid transport</keyword>
<dbReference type="GO" id="GO:0006865">
    <property type="term" value="P:amino acid transport"/>
    <property type="evidence" value="ECO:0007669"/>
    <property type="project" value="UniProtKB-KW"/>
</dbReference>
<dbReference type="EMBL" id="FWXB01000003">
    <property type="protein sequence ID" value="SMC11230.1"/>
    <property type="molecule type" value="Genomic_DNA"/>
</dbReference>
<evidence type="ECO:0000256" key="3">
    <source>
        <dbReference type="ARBA" id="ARBA00022970"/>
    </source>
</evidence>
<dbReference type="CDD" id="cd06336">
    <property type="entry name" value="PBP1_ABC_ligand_binding-like"/>
    <property type="match status" value="1"/>
</dbReference>
<feature type="signal peptide" evidence="4">
    <location>
        <begin position="1"/>
        <end position="31"/>
    </location>
</feature>
<evidence type="ECO:0000256" key="2">
    <source>
        <dbReference type="ARBA" id="ARBA00022729"/>
    </source>
</evidence>
<dbReference type="Proteomes" id="UP000193224">
    <property type="component" value="Unassembled WGS sequence"/>
</dbReference>
<keyword evidence="2 4" id="KW-0732">Signal</keyword>
<evidence type="ECO:0000256" key="1">
    <source>
        <dbReference type="ARBA" id="ARBA00010062"/>
    </source>
</evidence>
<evidence type="ECO:0000313" key="7">
    <source>
        <dbReference type="Proteomes" id="UP000193224"/>
    </source>
</evidence>
<accession>A0A1X7BNY5</accession>
<name>A0A1X7BNY5_9RHOB</name>
<keyword evidence="3" id="KW-0813">Transport</keyword>
<dbReference type="InterPro" id="IPR028082">
    <property type="entry name" value="Peripla_BP_I"/>
</dbReference>
<comment type="similarity">
    <text evidence="1">Belongs to the leucine-binding protein family.</text>
</comment>
<dbReference type="SUPFAM" id="SSF53822">
    <property type="entry name" value="Periplasmic binding protein-like I"/>
    <property type="match status" value="1"/>
</dbReference>
<dbReference type="PANTHER" id="PTHR30483">
    <property type="entry name" value="LEUCINE-SPECIFIC-BINDING PROTEIN"/>
    <property type="match status" value="1"/>
</dbReference>
<feature type="domain" description="Leucine-binding protein" evidence="5">
    <location>
        <begin position="37"/>
        <end position="374"/>
    </location>
</feature>
<organism evidence="6 7">
    <name type="scientific">Roseovarius aestuarii</name>
    <dbReference type="NCBI Taxonomy" id="475083"/>
    <lineage>
        <taxon>Bacteria</taxon>
        <taxon>Pseudomonadati</taxon>
        <taxon>Pseudomonadota</taxon>
        <taxon>Alphaproteobacteria</taxon>
        <taxon>Rhodobacterales</taxon>
        <taxon>Roseobacteraceae</taxon>
        <taxon>Roseovarius</taxon>
    </lineage>
</organism>
<evidence type="ECO:0000259" key="5">
    <source>
        <dbReference type="Pfam" id="PF13458"/>
    </source>
</evidence>
<dbReference type="PANTHER" id="PTHR30483:SF6">
    <property type="entry name" value="PERIPLASMIC BINDING PROTEIN OF ABC TRANSPORTER FOR NATURAL AMINO ACIDS"/>
    <property type="match status" value="1"/>
</dbReference>
<evidence type="ECO:0000313" key="6">
    <source>
        <dbReference type="EMBL" id="SMC11230.1"/>
    </source>
</evidence>
<protein>
    <recommendedName>
        <fullName evidence="5">Leucine-binding protein domain-containing protein</fullName>
    </recommendedName>
</protein>
<dbReference type="Pfam" id="PF13458">
    <property type="entry name" value="Peripla_BP_6"/>
    <property type="match status" value="1"/>
</dbReference>
<dbReference type="InterPro" id="IPR028081">
    <property type="entry name" value="Leu-bd"/>
</dbReference>
<sequence>MIEGRIPGRAARRTGIALGLMLSAFAGMAQAEETFCVGMNGPLSGPSAGWALPGLTGLNLIIDQVNAAGGIEADGKTYKVELRQFDNEYTPSKALQGAKELVLQHDCKQIFGIGGTTADAQAPFLTQAKVFYSPLIVSDINPNRPYVLAGSDVNSRGEMIRPAYMRTAYPDKTRYAIIAQEDPGAYTGQAWEVGAAKAVGFEMVYDSFYSAETTDFAPVITAVLATNPDIVSLGLSWPDFIPLLMEQLYLQGFTGVVAANYIEHDPILQRVPAEWLAQVRAIDSYQLFDDPWFGVPSAQHDFFREWDARYGENGSDNLGRPMNGIDWLYAPMLEVYLKGVEKAGTLDADKVLEAIRSFDHVQTIQGPARITGEDLWGGKNMISPPVPTTAFDPECNCKRVVSVTDWDVWFELLKDEIIAEVRDRGQMWDQRQ</sequence>
<dbReference type="Gene3D" id="3.40.50.2300">
    <property type="match status" value="2"/>
</dbReference>
<dbReference type="AlphaFoldDB" id="A0A1X7BNY5"/>
<proteinExistence type="inferred from homology"/>